<dbReference type="PIRSF" id="PIRSF036704">
    <property type="entry name" value="UCP036704"/>
    <property type="match status" value="1"/>
</dbReference>
<organism evidence="2 3">
    <name type="scientific">Halomonas urumqiensis</name>
    <dbReference type="NCBI Taxonomy" id="1684789"/>
    <lineage>
        <taxon>Bacteria</taxon>
        <taxon>Pseudomonadati</taxon>
        <taxon>Pseudomonadota</taxon>
        <taxon>Gammaproteobacteria</taxon>
        <taxon>Oceanospirillales</taxon>
        <taxon>Halomonadaceae</taxon>
        <taxon>Halomonas</taxon>
    </lineage>
</organism>
<keyword evidence="3" id="KW-1185">Reference proteome</keyword>
<name>A0A2N7UER7_9GAMM</name>
<dbReference type="OrthoDB" id="6173795at2"/>
<dbReference type="InterPro" id="IPR019546">
    <property type="entry name" value="TAT_signal_bac_arc"/>
</dbReference>
<dbReference type="PROSITE" id="PS51318">
    <property type="entry name" value="TAT"/>
    <property type="match status" value="1"/>
</dbReference>
<dbReference type="EMBL" id="PNRG01000032">
    <property type="protein sequence ID" value="PMR78942.1"/>
    <property type="molecule type" value="Genomic_DNA"/>
</dbReference>
<protein>
    <submittedName>
        <fullName evidence="2">Twin-arginine translocation pathway signal</fullName>
    </submittedName>
</protein>
<proteinExistence type="predicted"/>
<evidence type="ECO:0000313" key="3">
    <source>
        <dbReference type="Proteomes" id="UP000235547"/>
    </source>
</evidence>
<dbReference type="InterPro" id="IPR006311">
    <property type="entry name" value="TAT_signal"/>
</dbReference>
<reference evidence="2 3" key="1">
    <citation type="submission" date="2018-01" db="EMBL/GenBank/DDBJ databases">
        <title>Halomonas endophytica sp. nov., isolated from storage liquid in the stems of Populus euphratica.</title>
        <authorList>
            <person name="Chen C."/>
        </authorList>
    </citation>
    <scope>NUCLEOTIDE SEQUENCE [LARGE SCALE GENOMIC DNA]</scope>
    <source>
        <strain evidence="2 3">BZ-SZ-XJ27</strain>
    </source>
</reference>
<gene>
    <name evidence="2" type="ORF">C1H70_14115</name>
</gene>
<dbReference type="NCBIfam" id="TIGR01409">
    <property type="entry name" value="TAT_signal_seq"/>
    <property type="match status" value="1"/>
</dbReference>
<dbReference type="Proteomes" id="UP000235547">
    <property type="component" value="Unassembled WGS sequence"/>
</dbReference>
<evidence type="ECO:0000313" key="2">
    <source>
        <dbReference type="EMBL" id="PMR78942.1"/>
    </source>
</evidence>
<sequence>MEQARNPQRRHFLKTLGVGTAAAGTAAAIGHVTFVHAENESKPVADTSRSYHETDHIRSFYATLRD</sequence>
<accession>A0A2N7UER7</accession>
<dbReference type="AlphaFoldDB" id="A0A2N7UER7"/>
<dbReference type="NCBIfam" id="TIGR02811">
    <property type="entry name" value="formate_TAT"/>
    <property type="match status" value="1"/>
</dbReference>
<keyword evidence="1" id="KW-0732">Signal</keyword>
<dbReference type="InterPro" id="IPR014177">
    <property type="entry name" value="Formate_DH_TAT-contain"/>
</dbReference>
<comment type="caution">
    <text evidence="2">The sequence shown here is derived from an EMBL/GenBank/DDBJ whole genome shotgun (WGS) entry which is preliminary data.</text>
</comment>
<evidence type="ECO:0000256" key="1">
    <source>
        <dbReference type="ARBA" id="ARBA00022729"/>
    </source>
</evidence>